<dbReference type="CTD" id="124995"/>
<dbReference type="GeneID" id="113413495"/>
<dbReference type="GO" id="GO:1990904">
    <property type="term" value="C:ribonucleoprotein complex"/>
    <property type="evidence" value="ECO:0007669"/>
    <property type="project" value="UniProtKB-KW"/>
</dbReference>
<dbReference type="Pfam" id="PF00466">
    <property type="entry name" value="Ribosomal_L10"/>
    <property type="match status" value="1"/>
</dbReference>
<comment type="similarity">
    <text evidence="1">Belongs to the universal ribosomal protein uL10 family.</text>
</comment>
<name>A0A6J1UAT8_9SAUR</name>
<dbReference type="InterPro" id="IPR047865">
    <property type="entry name" value="Ribosomal_uL10_bac_type"/>
</dbReference>
<dbReference type="Proteomes" id="UP000504612">
    <property type="component" value="Unplaced"/>
</dbReference>
<evidence type="ECO:0000313" key="6">
    <source>
        <dbReference type="Proteomes" id="UP000504612"/>
    </source>
</evidence>
<evidence type="ECO:0000256" key="3">
    <source>
        <dbReference type="ARBA" id="ARBA00023274"/>
    </source>
</evidence>
<dbReference type="Gene3D" id="3.30.70.1730">
    <property type="match status" value="1"/>
</dbReference>
<dbReference type="SUPFAM" id="SSF160369">
    <property type="entry name" value="Ribosomal protein L10-like"/>
    <property type="match status" value="1"/>
</dbReference>
<dbReference type="GO" id="GO:0005840">
    <property type="term" value="C:ribosome"/>
    <property type="evidence" value="ECO:0007669"/>
    <property type="project" value="UniProtKB-KW"/>
</dbReference>
<keyword evidence="2 7" id="KW-0689">Ribosomal protein</keyword>
<dbReference type="KEGG" id="nss:113413495"/>
<accession>A0A6J1UAT8</accession>
<evidence type="ECO:0000256" key="5">
    <source>
        <dbReference type="ARBA" id="ARBA00035716"/>
    </source>
</evidence>
<dbReference type="CDD" id="cd00379">
    <property type="entry name" value="Ribosomal_L10_P0"/>
    <property type="match status" value="1"/>
</dbReference>
<keyword evidence="3" id="KW-0687">Ribonucleoprotein</keyword>
<dbReference type="RefSeq" id="XP_026525578.1">
    <property type="nucleotide sequence ID" value="XM_026669793.1"/>
</dbReference>
<reference evidence="7" key="1">
    <citation type="submission" date="2025-08" db="UniProtKB">
        <authorList>
            <consortium name="RefSeq"/>
        </authorList>
    </citation>
    <scope>IDENTIFICATION</scope>
</reference>
<keyword evidence="6" id="KW-1185">Reference proteome</keyword>
<evidence type="ECO:0000256" key="4">
    <source>
        <dbReference type="ARBA" id="ARBA00035707"/>
    </source>
</evidence>
<dbReference type="InterPro" id="IPR001790">
    <property type="entry name" value="Ribosomal_uL10"/>
</dbReference>
<dbReference type="AlphaFoldDB" id="A0A6J1UAT8"/>
<organism evidence="6 7">
    <name type="scientific">Notechis scutatus</name>
    <name type="common">mainland tiger snake</name>
    <dbReference type="NCBI Taxonomy" id="8663"/>
    <lineage>
        <taxon>Eukaryota</taxon>
        <taxon>Metazoa</taxon>
        <taxon>Chordata</taxon>
        <taxon>Craniata</taxon>
        <taxon>Vertebrata</taxon>
        <taxon>Euteleostomi</taxon>
        <taxon>Lepidosauria</taxon>
        <taxon>Squamata</taxon>
        <taxon>Bifurcata</taxon>
        <taxon>Unidentata</taxon>
        <taxon>Episquamata</taxon>
        <taxon>Toxicofera</taxon>
        <taxon>Serpentes</taxon>
        <taxon>Colubroidea</taxon>
        <taxon>Elapidae</taxon>
        <taxon>Hydrophiinae</taxon>
        <taxon>Notechis</taxon>
    </lineage>
</organism>
<evidence type="ECO:0000256" key="2">
    <source>
        <dbReference type="ARBA" id="ARBA00022980"/>
    </source>
</evidence>
<dbReference type="PANTHER" id="PTHR11560">
    <property type="entry name" value="39S RIBOSOMAL PROTEIN L10, MITOCHONDRIAL"/>
    <property type="match status" value="1"/>
</dbReference>
<proteinExistence type="inferred from homology"/>
<sequence length="255" mass="29427">MAAVGGWGIRICKTDWLPTLQLIRHGSKSVTRHWKPMHIMRQKLMAVTEYIPPKPLTSETCMKPHVILPKEETGYERLLLRQVKQIFLENKMIVVCQYNYIPGNDMVLFRHRLRKYDVHVKFFPNKIMIPFLLESKYKNLLPLFVERNLLLVSMETKARETLQILKRVPQINMLGACIDNVILSKQGFVNYAKLPSIVTAQGETAGVFSLMTSHTSRLLQRGSVHLSSLLDQYVQQENEKVEEKQIGTSAKLRAI</sequence>
<evidence type="ECO:0000313" key="7">
    <source>
        <dbReference type="RefSeq" id="XP_026525578.1"/>
    </source>
</evidence>
<dbReference type="InterPro" id="IPR043141">
    <property type="entry name" value="Ribosomal_uL10-like_sf"/>
</dbReference>
<protein>
    <recommendedName>
        <fullName evidence="4">Large ribosomal subunit protein uL10m</fullName>
    </recommendedName>
    <alternativeName>
        <fullName evidence="5">39S ribosomal protein L10, mitochondrial</fullName>
    </alternativeName>
</protein>
<evidence type="ECO:0000256" key="1">
    <source>
        <dbReference type="ARBA" id="ARBA00008889"/>
    </source>
</evidence>
<gene>
    <name evidence="7" type="primary">MRPL10</name>
</gene>